<accession>A0A3P1XI92</accession>
<keyword evidence="1" id="KW-0732">Signal</keyword>
<gene>
    <name evidence="2" type="ORF">EII40_12265</name>
</gene>
<dbReference type="OrthoDB" id="1117860at2"/>
<protein>
    <recommendedName>
        <fullName evidence="4">Outer membrane protein beta-barrel domain-containing protein</fullName>
    </recommendedName>
</protein>
<proteinExistence type="predicted"/>
<dbReference type="RefSeq" id="WP_124752510.1">
    <property type="nucleotide sequence ID" value="NZ_RQYS01000067.1"/>
</dbReference>
<feature type="signal peptide" evidence="1">
    <location>
        <begin position="1"/>
        <end position="23"/>
    </location>
</feature>
<reference evidence="2 3" key="1">
    <citation type="submission" date="2018-11" db="EMBL/GenBank/DDBJ databases">
        <title>Genomes From Bacteria Associated with the Canine Oral Cavity: a Test Case for Automated Genome-Based Taxonomic Assignment.</title>
        <authorList>
            <person name="Coil D.A."/>
            <person name="Jospin G."/>
            <person name="Darling A.E."/>
            <person name="Wallis C."/>
            <person name="Davis I.J."/>
            <person name="Harris S."/>
            <person name="Eisen J.A."/>
            <person name="Holcombe L.J."/>
            <person name="O'Flynn C."/>
        </authorList>
    </citation>
    <scope>NUCLEOTIDE SEQUENCE [LARGE SCALE GENOMIC DNA]</scope>
    <source>
        <strain evidence="2 3">OH2617_COT-023</strain>
    </source>
</reference>
<dbReference type="Proteomes" id="UP000278609">
    <property type="component" value="Unassembled WGS sequence"/>
</dbReference>
<organism evidence="2 3">
    <name type="scientific">Tannerella forsythia</name>
    <name type="common">Bacteroides forsythus</name>
    <dbReference type="NCBI Taxonomy" id="28112"/>
    <lineage>
        <taxon>Bacteria</taxon>
        <taxon>Pseudomonadati</taxon>
        <taxon>Bacteroidota</taxon>
        <taxon>Bacteroidia</taxon>
        <taxon>Bacteroidales</taxon>
        <taxon>Tannerellaceae</taxon>
        <taxon>Tannerella</taxon>
    </lineage>
</organism>
<evidence type="ECO:0000313" key="2">
    <source>
        <dbReference type="EMBL" id="RRD58191.1"/>
    </source>
</evidence>
<evidence type="ECO:0000256" key="1">
    <source>
        <dbReference type="SAM" id="SignalP"/>
    </source>
</evidence>
<dbReference type="AlphaFoldDB" id="A0A3P1XI92"/>
<name>A0A3P1XI92_TANFO</name>
<feature type="chain" id="PRO_5018256138" description="Outer membrane protein beta-barrel domain-containing protein" evidence="1">
    <location>
        <begin position="24"/>
        <end position="267"/>
    </location>
</feature>
<sequence length="267" mass="30178">MKKKLLLLFVMSALTGAMHLLQAQPDYRPKKGYVHLKNGTVLKGKYIYAPTLDRVRVMSGGESLVFSTDEIEKISNGKGANIVRTEESKPFSYKSRHLFSLNELGILIGNADNELKAPFIFNTSLHYRLWRGLSAGAGTGVEIYKEAYLPVFADVMYTFGDNQRVSPFVSLQGGYEIPLEGSRLKYVDIRPPRHDWIGPPPEVTDTKAKGGWLIHPSVGFIYQLSEGFAMELSVGYRHHSLRYRANEDYSMDVKYDRLSVKLGFIFN</sequence>
<comment type="caution">
    <text evidence="2">The sequence shown here is derived from an EMBL/GenBank/DDBJ whole genome shotgun (WGS) entry which is preliminary data.</text>
</comment>
<evidence type="ECO:0008006" key="4">
    <source>
        <dbReference type="Google" id="ProtNLM"/>
    </source>
</evidence>
<dbReference type="Gene3D" id="2.40.160.20">
    <property type="match status" value="1"/>
</dbReference>
<dbReference type="EMBL" id="RQYS01000067">
    <property type="protein sequence ID" value="RRD58191.1"/>
    <property type="molecule type" value="Genomic_DNA"/>
</dbReference>
<evidence type="ECO:0000313" key="3">
    <source>
        <dbReference type="Proteomes" id="UP000278609"/>
    </source>
</evidence>